<protein>
    <submittedName>
        <fullName evidence="1">Uncharacterized protein</fullName>
    </submittedName>
</protein>
<gene>
    <name evidence="1" type="ORF">Cfor_00565</name>
</gene>
<dbReference type="PANTHER" id="PTHR47326:SF1">
    <property type="entry name" value="HTH PSQ-TYPE DOMAIN-CONTAINING PROTEIN"/>
    <property type="match status" value="1"/>
</dbReference>
<keyword evidence="2" id="KW-1185">Reference proteome</keyword>
<sequence>MVSDYNLEELAMYNLVPAYNMPFWDIHIDFLENQWFSFLPDRCCICELNKMATPQEKVQCCFWYDTTKSVTVVQRQYRTRFRKDPPSENLIKELYRNFSQHSCICKKCPGYPRSSDRNIEQAREAFSCSPQKSICQASQQLQMPPTTVWRVVKKHLLMKPYGLQVLQAVNNNDKEDCSTFCVNFVGMISDDENLMSKVVFSDEATFHPAK</sequence>
<dbReference type="Proteomes" id="UP000502823">
    <property type="component" value="Unassembled WGS sequence"/>
</dbReference>
<name>A0A6L2QBC9_COPFO</name>
<dbReference type="OrthoDB" id="9979538at2759"/>
<accession>A0A6L2QBC9</accession>
<organism evidence="1 2">
    <name type="scientific">Coptotermes formosanus</name>
    <name type="common">Formosan subterranean termite</name>
    <dbReference type="NCBI Taxonomy" id="36987"/>
    <lineage>
        <taxon>Eukaryota</taxon>
        <taxon>Metazoa</taxon>
        <taxon>Ecdysozoa</taxon>
        <taxon>Arthropoda</taxon>
        <taxon>Hexapoda</taxon>
        <taxon>Insecta</taxon>
        <taxon>Pterygota</taxon>
        <taxon>Neoptera</taxon>
        <taxon>Polyneoptera</taxon>
        <taxon>Dictyoptera</taxon>
        <taxon>Blattodea</taxon>
        <taxon>Blattoidea</taxon>
        <taxon>Termitoidae</taxon>
        <taxon>Rhinotermitidae</taxon>
        <taxon>Coptotermes</taxon>
    </lineage>
</organism>
<evidence type="ECO:0000313" key="1">
    <source>
        <dbReference type="EMBL" id="GFG40368.1"/>
    </source>
</evidence>
<dbReference type="AlphaFoldDB" id="A0A6L2QBC9"/>
<dbReference type="InParanoid" id="A0A6L2QBC9"/>
<comment type="caution">
    <text evidence="1">The sequence shown here is derived from an EMBL/GenBank/DDBJ whole genome shotgun (WGS) entry which is preliminary data.</text>
</comment>
<proteinExistence type="predicted"/>
<dbReference type="PANTHER" id="PTHR47326">
    <property type="entry name" value="TRANSPOSABLE ELEMENT TC3 TRANSPOSASE-LIKE PROTEIN"/>
    <property type="match status" value="1"/>
</dbReference>
<reference evidence="2" key="1">
    <citation type="submission" date="2020-01" db="EMBL/GenBank/DDBJ databases">
        <title>Draft genome sequence of the Termite Coptotermes fromosanus.</title>
        <authorList>
            <person name="Itakura S."/>
            <person name="Yosikawa Y."/>
            <person name="Umezawa K."/>
        </authorList>
    </citation>
    <scope>NUCLEOTIDE SEQUENCE [LARGE SCALE GENOMIC DNA]</scope>
</reference>
<evidence type="ECO:0000313" key="2">
    <source>
        <dbReference type="Proteomes" id="UP000502823"/>
    </source>
</evidence>
<dbReference type="EMBL" id="BLKM01001905">
    <property type="protein sequence ID" value="GFG40368.1"/>
    <property type="molecule type" value="Genomic_DNA"/>
</dbReference>